<dbReference type="Proteomes" id="UP000003824">
    <property type="component" value="Unassembled WGS sequence"/>
</dbReference>
<proteinExistence type="predicted"/>
<accession>D6A9M5</accession>
<gene>
    <name evidence="1" type="ORF">SSFG_05302</name>
</gene>
<dbReference type="RefSeq" id="WP_004989304.1">
    <property type="nucleotide sequence ID" value="NZ_DS999641.1"/>
</dbReference>
<name>D6A9M5_STRV1</name>
<dbReference type="EMBL" id="DS999641">
    <property type="protein sequence ID" value="EFE70059.2"/>
    <property type="molecule type" value="Genomic_DNA"/>
</dbReference>
<sequence length="68" mass="7659">MSLERWPDALEQLRLTGPYATSFPWDRDADDPLGRFLEVRQGVRAAMAFGSPGGGNRFLRHGLRPSEE</sequence>
<evidence type="ECO:0000313" key="1">
    <source>
        <dbReference type="EMBL" id="EFE70059.2"/>
    </source>
</evidence>
<dbReference type="AlphaFoldDB" id="D6A9M5"/>
<evidence type="ECO:0000313" key="2">
    <source>
        <dbReference type="Proteomes" id="UP000003824"/>
    </source>
</evidence>
<reference evidence="2" key="1">
    <citation type="submission" date="2008-12" db="EMBL/GenBank/DDBJ databases">
        <title>Annotation of Streptomyces ghanaensis ATCC 14672.</title>
        <authorList>
            <consortium name="The Broad Institute Genome Sequencing Platform"/>
            <consortium name="Broad Institute Microbial Sequencing Center"/>
            <person name="Fischbach M."/>
            <person name="Ward D."/>
            <person name="Young S."/>
            <person name="Kodira C.D."/>
            <person name="Zeng Q."/>
            <person name="Koehrsen M."/>
            <person name="Godfrey P."/>
            <person name="Alvarado L."/>
            <person name="Berlin A.M."/>
            <person name="Borenstein D."/>
            <person name="Chen Z."/>
            <person name="Engels R."/>
            <person name="Freedman E."/>
            <person name="Gellesch M."/>
            <person name="Goldberg J."/>
            <person name="Griggs A."/>
            <person name="Gujja S."/>
            <person name="Heiman D.I."/>
            <person name="Hepburn T.A."/>
            <person name="Howarth C."/>
            <person name="Jen D."/>
            <person name="Larson L."/>
            <person name="Lewis B."/>
            <person name="Mehta T."/>
            <person name="Park D."/>
            <person name="Pearson M."/>
            <person name="Roberts A."/>
            <person name="Saif S."/>
            <person name="Shea T.D."/>
            <person name="Shenoy N."/>
            <person name="Sisk P."/>
            <person name="Stolte C."/>
            <person name="Sykes S.N."/>
            <person name="Walk T."/>
            <person name="White J."/>
            <person name="Yandava C."/>
            <person name="Straight P."/>
            <person name="Clardy J."/>
            <person name="Hung D."/>
            <person name="Kolter R."/>
            <person name="Mekalanos J."/>
            <person name="Walker S."/>
            <person name="Walsh C.T."/>
            <person name="Wieland B.L.C."/>
            <person name="Ilzarbe M."/>
            <person name="Galagan J."/>
            <person name="Nusbaum C."/>
            <person name="Birren B."/>
        </authorList>
    </citation>
    <scope>NUCLEOTIDE SEQUENCE [LARGE SCALE GENOMIC DNA]</scope>
    <source>
        <strain evidence="2">ATCC 14672 / DSM 40746 / JCM 4963 / KCTC 9882 / NRRL B-12104 / FH 1290</strain>
    </source>
</reference>
<organism evidence="1 2">
    <name type="scientific">Streptomyces viridosporus (strain ATCC 14672 / DSM 40746 / JCM 4963 / KCTC 9882 / NRRL B-12104 / FH 1290)</name>
    <name type="common">Streptomyces ghanaensis</name>
    <dbReference type="NCBI Taxonomy" id="566461"/>
    <lineage>
        <taxon>Bacteria</taxon>
        <taxon>Bacillati</taxon>
        <taxon>Actinomycetota</taxon>
        <taxon>Actinomycetes</taxon>
        <taxon>Kitasatosporales</taxon>
        <taxon>Streptomycetaceae</taxon>
        <taxon>Streptomyces</taxon>
    </lineage>
</organism>
<protein>
    <submittedName>
        <fullName evidence="1">Predicted protein</fullName>
    </submittedName>
</protein>